<evidence type="ECO:0000313" key="3">
    <source>
        <dbReference type="Proteomes" id="UP000248887"/>
    </source>
</evidence>
<feature type="signal peptide" evidence="1">
    <location>
        <begin position="1"/>
        <end position="24"/>
    </location>
</feature>
<organism evidence="2 3">
    <name type="scientific">Ancylobacter novellus</name>
    <name type="common">Thiobacillus novellus</name>
    <dbReference type="NCBI Taxonomy" id="921"/>
    <lineage>
        <taxon>Bacteria</taxon>
        <taxon>Pseudomonadati</taxon>
        <taxon>Pseudomonadota</taxon>
        <taxon>Alphaproteobacteria</taxon>
        <taxon>Hyphomicrobiales</taxon>
        <taxon>Xanthobacteraceae</taxon>
        <taxon>Ancylobacter</taxon>
    </lineage>
</organism>
<feature type="chain" id="PRO_5015974606" description="DUF2282 domain-containing protein" evidence="1">
    <location>
        <begin position="25"/>
        <end position="95"/>
    </location>
</feature>
<evidence type="ECO:0000313" key="2">
    <source>
        <dbReference type="EMBL" id="PZQ82232.1"/>
    </source>
</evidence>
<name>A0A2W5QZ82_ANCNO</name>
<evidence type="ECO:0000256" key="1">
    <source>
        <dbReference type="SAM" id="SignalP"/>
    </source>
</evidence>
<reference evidence="2 3" key="1">
    <citation type="submission" date="2017-08" db="EMBL/GenBank/DDBJ databases">
        <title>Infants hospitalized years apart are colonized by the same room-sourced microbial strains.</title>
        <authorList>
            <person name="Brooks B."/>
            <person name="Olm M.R."/>
            <person name="Firek B.A."/>
            <person name="Baker R."/>
            <person name="Thomas B.C."/>
            <person name="Morowitz M.J."/>
            <person name="Banfield J.F."/>
        </authorList>
    </citation>
    <scope>NUCLEOTIDE SEQUENCE [LARGE SCALE GENOMIC DNA]</scope>
    <source>
        <strain evidence="2">S2_005_001_R2_27</strain>
    </source>
</reference>
<dbReference type="AlphaFoldDB" id="A0A2W5QZ82"/>
<proteinExistence type="predicted"/>
<gene>
    <name evidence="2" type="ORF">DI549_11840</name>
</gene>
<protein>
    <recommendedName>
        <fullName evidence="4">DUF2282 domain-containing protein</fullName>
    </recommendedName>
</protein>
<evidence type="ECO:0008006" key="4">
    <source>
        <dbReference type="Google" id="ProtNLM"/>
    </source>
</evidence>
<comment type="caution">
    <text evidence="2">The sequence shown here is derived from an EMBL/GenBank/DDBJ whole genome shotgun (WGS) entry which is preliminary data.</text>
</comment>
<dbReference type="InterPro" id="IPR018740">
    <property type="entry name" value="DUF2282_membr"/>
</dbReference>
<dbReference type="Proteomes" id="UP000248887">
    <property type="component" value="Unassembled WGS sequence"/>
</dbReference>
<keyword evidence="1" id="KW-0732">Signal</keyword>
<sequence>MNRSTLALALAGSLVTALAGSAIAAPLAPEKMVGNEKCYGVALKGQNDCAAGAGTTCAGTSTMDYQGNAWKAVPKGTCVTMKGGMHMGSLTPIKS</sequence>
<dbReference type="Pfam" id="PF10048">
    <property type="entry name" value="DUF2282"/>
    <property type="match status" value="1"/>
</dbReference>
<dbReference type="EMBL" id="QFQD01000034">
    <property type="protein sequence ID" value="PZQ82232.1"/>
    <property type="molecule type" value="Genomic_DNA"/>
</dbReference>
<accession>A0A2W5QZ82</accession>